<name>A0AAD9MGN5_PROWI</name>
<evidence type="ECO:0000256" key="5">
    <source>
        <dbReference type="ARBA" id="ARBA00022989"/>
    </source>
</evidence>
<evidence type="ECO:0000256" key="6">
    <source>
        <dbReference type="ARBA" id="ARBA00023136"/>
    </source>
</evidence>
<keyword evidence="2" id="KW-0812">Transmembrane</keyword>
<keyword evidence="10" id="KW-1185">Reference proteome</keyword>
<dbReference type="GO" id="GO:0090374">
    <property type="term" value="P:oligopeptide export from mitochondrion"/>
    <property type="evidence" value="ECO:0007669"/>
    <property type="project" value="TreeGrafter"/>
</dbReference>
<keyword evidence="4" id="KW-0067">ATP-binding</keyword>
<accession>A0AAD9MGN5</accession>
<feature type="domain" description="ABC transmembrane type-1" evidence="8">
    <location>
        <begin position="40"/>
        <end position="194"/>
    </location>
</feature>
<evidence type="ECO:0000313" key="10">
    <source>
        <dbReference type="Proteomes" id="UP001255856"/>
    </source>
</evidence>
<sequence length="533" mass="56633">MTASLHRLSIGGSLQSTAARLSDAHIWRIVAGEWPRLLRAGLCCVVSVACNLASPVISGRLFQNLVQQQPFDGLWLLAMAVCYTVEPVTSQVYIRAACAAGEAVQGALRRLAFAALLQQRMDFYDRHRASELTALLSRDLDSVRALVFANVSRDRGLRAALEACGSVGVLCALSWRLGPVLAGVILSSAATAFWRRAWPLRARATLETLNRGATHASLLALYGLGGWLAARGLVQPGVLVSAIGFTWSLVFAAQGLLQTNIDLRATLAALRRVQAVVGEQSRDPAFDDGEGDDQSRTTLTDAQAAHLLATGDIVFEDVWFAYPSRPGSPVLRGLSLTIRAGQTTALVGASGAGKSTVAALLLRLYRPDAGRIAVGGVPLERFSRAQWTRGVTSVAQEPRLFARSVRDNIAFGPAAGAGEAARGGQLSGGQRQRIALARALVRDPALLVLDEATSALDAESEARVQGAIAELARAKTLLVVAHRLSTVQAADRIAVLDRGCVAEEGTHAELLRRERGAYARLVEAQAPGRILDA</sequence>
<comment type="subcellular location">
    <subcellularLocation>
        <location evidence="1">Membrane</location>
        <topology evidence="1">Multi-pass membrane protein</topology>
    </subcellularLocation>
</comment>
<dbReference type="InterPro" id="IPR017871">
    <property type="entry name" value="ABC_transporter-like_CS"/>
</dbReference>
<evidence type="ECO:0000259" key="7">
    <source>
        <dbReference type="PROSITE" id="PS50893"/>
    </source>
</evidence>
<keyword evidence="3" id="KW-0547">Nucleotide-binding</keyword>
<dbReference type="GO" id="GO:0005743">
    <property type="term" value="C:mitochondrial inner membrane"/>
    <property type="evidence" value="ECO:0007669"/>
    <property type="project" value="TreeGrafter"/>
</dbReference>
<dbReference type="AlphaFoldDB" id="A0AAD9MGN5"/>
<dbReference type="InterPro" id="IPR027417">
    <property type="entry name" value="P-loop_NTPase"/>
</dbReference>
<reference evidence="9" key="1">
    <citation type="submission" date="2021-01" db="EMBL/GenBank/DDBJ databases">
        <authorList>
            <person name="Eckstrom K.M.E."/>
        </authorList>
    </citation>
    <scope>NUCLEOTIDE SEQUENCE</scope>
    <source>
        <strain evidence="9">UVCC 0001</strain>
    </source>
</reference>
<dbReference type="Pfam" id="PF00664">
    <property type="entry name" value="ABC_membrane"/>
    <property type="match status" value="1"/>
</dbReference>
<dbReference type="Pfam" id="PF00005">
    <property type="entry name" value="ABC_tran"/>
    <property type="match status" value="1"/>
</dbReference>
<dbReference type="InterPro" id="IPR036640">
    <property type="entry name" value="ABC1_TM_sf"/>
</dbReference>
<comment type="caution">
    <text evidence="9">The sequence shown here is derived from an EMBL/GenBank/DDBJ whole genome shotgun (WGS) entry which is preliminary data.</text>
</comment>
<dbReference type="PROSITE" id="PS00211">
    <property type="entry name" value="ABC_TRANSPORTER_1"/>
    <property type="match status" value="1"/>
</dbReference>
<dbReference type="GO" id="GO:0005524">
    <property type="term" value="F:ATP binding"/>
    <property type="evidence" value="ECO:0007669"/>
    <property type="project" value="UniProtKB-KW"/>
</dbReference>
<dbReference type="InterPro" id="IPR003593">
    <property type="entry name" value="AAA+_ATPase"/>
</dbReference>
<evidence type="ECO:0000256" key="3">
    <source>
        <dbReference type="ARBA" id="ARBA00022741"/>
    </source>
</evidence>
<evidence type="ECO:0000256" key="1">
    <source>
        <dbReference type="ARBA" id="ARBA00004141"/>
    </source>
</evidence>
<feature type="domain" description="ABC transporter" evidence="7">
    <location>
        <begin position="313"/>
        <end position="523"/>
    </location>
</feature>
<dbReference type="Gene3D" id="3.40.50.300">
    <property type="entry name" value="P-loop containing nucleotide triphosphate hydrolases"/>
    <property type="match status" value="2"/>
</dbReference>
<dbReference type="PROSITE" id="PS50893">
    <property type="entry name" value="ABC_TRANSPORTER_2"/>
    <property type="match status" value="1"/>
</dbReference>
<dbReference type="EMBL" id="JASFZW010000014">
    <property type="protein sequence ID" value="KAK2075602.1"/>
    <property type="molecule type" value="Genomic_DNA"/>
</dbReference>
<dbReference type="InterPro" id="IPR039421">
    <property type="entry name" value="Type_1_exporter"/>
</dbReference>
<organism evidence="9 10">
    <name type="scientific">Prototheca wickerhamii</name>
    <dbReference type="NCBI Taxonomy" id="3111"/>
    <lineage>
        <taxon>Eukaryota</taxon>
        <taxon>Viridiplantae</taxon>
        <taxon>Chlorophyta</taxon>
        <taxon>core chlorophytes</taxon>
        <taxon>Trebouxiophyceae</taxon>
        <taxon>Chlorellales</taxon>
        <taxon>Chlorellaceae</taxon>
        <taxon>Prototheca</taxon>
    </lineage>
</organism>
<evidence type="ECO:0000259" key="8">
    <source>
        <dbReference type="PROSITE" id="PS50929"/>
    </source>
</evidence>
<dbReference type="GO" id="GO:0015421">
    <property type="term" value="F:ABC-type oligopeptide transporter activity"/>
    <property type="evidence" value="ECO:0007669"/>
    <property type="project" value="TreeGrafter"/>
</dbReference>
<protein>
    <submittedName>
        <fullName evidence="9">Uncharacterized protein</fullName>
    </submittedName>
</protein>
<gene>
    <name evidence="9" type="ORF">QBZ16_001710</name>
</gene>
<evidence type="ECO:0000256" key="4">
    <source>
        <dbReference type="ARBA" id="ARBA00022840"/>
    </source>
</evidence>
<dbReference type="PANTHER" id="PTHR43394">
    <property type="entry name" value="ATP-DEPENDENT PERMEASE MDL1, MITOCHONDRIAL"/>
    <property type="match status" value="1"/>
</dbReference>
<evidence type="ECO:0000313" key="9">
    <source>
        <dbReference type="EMBL" id="KAK2075602.1"/>
    </source>
</evidence>
<keyword evidence="6" id="KW-0472">Membrane</keyword>
<dbReference type="SUPFAM" id="SSF52540">
    <property type="entry name" value="P-loop containing nucleoside triphosphate hydrolases"/>
    <property type="match status" value="1"/>
</dbReference>
<dbReference type="PANTHER" id="PTHR43394:SF1">
    <property type="entry name" value="ATP-BINDING CASSETTE SUB-FAMILY B MEMBER 10, MITOCHONDRIAL"/>
    <property type="match status" value="1"/>
</dbReference>
<dbReference type="Proteomes" id="UP001255856">
    <property type="component" value="Unassembled WGS sequence"/>
</dbReference>
<dbReference type="SMART" id="SM00382">
    <property type="entry name" value="AAA"/>
    <property type="match status" value="1"/>
</dbReference>
<dbReference type="InterPro" id="IPR003439">
    <property type="entry name" value="ABC_transporter-like_ATP-bd"/>
</dbReference>
<dbReference type="InterPro" id="IPR011527">
    <property type="entry name" value="ABC1_TM_dom"/>
</dbReference>
<dbReference type="Gene3D" id="1.20.1560.10">
    <property type="entry name" value="ABC transporter type 1, transmembrane domain"/>
    <property type="match status" value="2"/>
</dbReference>
<dbReference type="PROSITE" id="PS50929">
    <property type="entry name" value="ABC_TM1F"/>
    <property type="match status" value="1"/>
</dbReference>
<evidence type="ECO:0000256" key="2">
    <source>
        <dbReference type="ARBA" id="ARBA00022692"/>
    </source>
</evidence>
<keyword evidence="5" id="KW-1133">Transmembrane helix</keyword>
<dbReference type="GO" id="GO:0016887">
    <property type="term" value="F:ATP hydrolysis activity"/>
    <property type="evidence" value="ECO:0007669"/>
    <property type="project" value="InterPro"/>
</dbReference>
<proteinExistence type="predicted"/>
<dbReference type="SUPFAM" id="SSF90123">
    <property type="entry name" value="ABC transporter transmembrane region"/>
    <property type="match status" value="1"/>
</dbReference>